<evidence type="ECO:0000313" key="3">
    <source>
        <dbReference type="Proteomes" id="UP000483672"/>
    </source>
</evidence>
<gene>
    <name evidence="2" type="ORF">TWF191_002758</name>
</gene>
<feature type="signal peptide" evidence="1">
    <location>
        <begin position="1"/>
        <end position="18"/>
    </location>
</feature>
<comment type="caution">
    <text evidence="2">The sequence shown here is derived from an EMBL/GenBank/DDBJ whole genome shotgun (WGS) entry which is preliminary data.</text>
</comment>
<keyword evidence="1" id="KW-0732">Signal</keyword>
<dbReference type="PROSITE" id="PS51257">
    <property type="entry name" value="PROKAR_LIPOPROTEIN"/>
    <property type="match status" value="1"/>
</dbReference>
<organism evidence="2 3">
    <name type="scientific">Orbilia oligospora</name>
    <name type="common">Nematode-trapping fungus</name>
    <name type="synonym">Arthrobotrys oligospora</name>
    <dbReference type="NCBI Taxonomy" id="2813651"/>
    <lineage>
        <taxon>Eukaryota</taxon>
        <taxon>Fungi</taxon>
        <taxon>Dikarya</taxon>
        <taxon>Ascomycota</taxon>
        <taxon>Pezizomycotina</taxon>
        <taxon>Orbiliomycetes</taxon>
        <taxon>Orbiliales</taxon>
        <taxon>Orbiliaceae</taxon>
        <taxon>Orbilia</taxon>
    </lineage>
</organism>
<proteinExistence type="predicted"/>
<sequence length="166" mass="18034">MKIITLLTTLTLAACISAQAIDPAEPILPTIITIKPITRSLTLVTISPRPTLVTTRTPLPTKDCGPCPISTTLTVTPIYKRPPICPEYLCYPCNYSYLDREKREAEAVEKRQLPTTTVLAPCCCATLPPTTTTITKDPCPNPCACTITTTALPTNCLTVRPSVTRF</sequence>
<dbReference type="EMBL" id="WIPF01000016">
    <property type="protein sequence ID" value="KAF3228253.1"/>
    <property type="molecule type" value="Genomic_DNA"/>
</dbReference>
<reference evidence="2 3" key="1">
    <citation type="submission" date="2019-06" db="EMBL/GenBank/DDBJ databases">
        <authorList>
            <person name="Palmer J.M."/>
        </authorList>
    </citation>
    <scope>NUCLEOTIDE SEQUENCE [LARGE SCALE GENOMIC DNA]</scope>
    <source>
        <strain evidence="2 3">TWF191</strain>
    </source>
</reference>
<evidence type="ECO:0000256" key="1">
    <source>
        <dbReference type="SAM" id="SignalP"/>
    </source>
</evidence>
<feature type="chain" id="PRO_5041132325" evidence="1">
    <location>
        <begin position="19"/>
        <end position="166"/>
    </location>
</feature>
<evidence type="ECO:0000313" key="2">
    <source>
        <dbReference type="EMBL" id="KAF3228253.1"/>
    </source>
</evidence>
<protein>
    <submittedName>
        <fullName evidence="2">Uncharacterized protein</fullName>
    </submittedName>
</protein>
<dbReference type="AlphaFoldDB" id="A0A6G1MC36"/>
<accession>A0A6G1MC36</accession>
<dbReference type="Proteomes" id="UP000483672">
    <property type="component" value="Unassembled WGS sequence"/>
</dbReference>
<name>A0A6G1MC36_ORBOL</name>